<organism evidence="1 2">
    <name type="scientific">Aspergillus cavernicola</name>
    <dbReference type="NCBI Taxonomy" id="176166"/>
    <lineage>
        <taxon>Eukaryota</taxon>
        <taxon>Fungi</taxon>
        <taxon>Dikarya</taxon>
        <taxon>Ascomycota</taxon>
        <taxon>Pezizomycotina</taxon>
        <taxon>Eurotiomycetes</taxon>
        <taxon>Eurotiomycetidae</taxon>
        <taxon>Eurotiales</taxon>
        <taxon>Aspergillaceae</taxon>
        <taxon>Aspergillus</taxon>
        <taxon>Aspergillus subgen. Nidulantes</taxon>
    </lineage>
</organism>
<proteinExistence type="predicted"/>
<dbReference type="Proteomes" id="UP001610335">
    <property type="component" value="Unassembled WGS sequence"/>
</dbReference>
<dbReference type="EMBL" id="JBFXLS010000003">
    <property type="protein sequence ID" value="KAL2833809.1"/>
    <property type="molecule type" value="Genomic_DNA"/>
</dbReference>
<gene>
    <name evidence="1" type="ORF">BDW59DRAFT_156607</name>
</gene>
<dbReference type="InterPro" id="IPR046347">
    <property type="entry name" value="bZIP_sf"/>
</dbReference>
<comment type="caution">
    <text evidence="1">The sequence shown here is derived from an EMBL/GenBank/DDBJ whole genome shotgun (WGS) entry which is preliminary data.</text>
</comment>
<dbReference type="PANTHER" id="PTHR42070:SF1">
    <property type="entry name" value="FILAMENT ASSOCIATED PROTEIN, PUTATIVE (AFU_ORTHOLOGUE AFUA_8G06630)-RELATED"/>
    <property type="match status" value="1"/>
</dbReference>
<sequence>MPRVKRKTKAEDLTRVRNNQRRCRQRKHEYVAELEQRLASVEDTTSREIMRLQSITDELRQVNGRLTALLDLRGVDYSFVRASRQTESENNALRNISSEIVPLGNGSLLGPTENTIQEDISQLEFYPSPSTYPKNFKDFLQETRYLPISPEIEPDPGSLLLLEQDVPDTTLSTEVSKDEYQDTTVCSVALELVMNHNTKNLSILELDMRLRCGYRSGRFQWEGCRVDNQVLFAVLAEIT</sequence>
<evidence type="ECO:0008006" key="3">
    <source>
        <dbReference type="Google" id="ProtNLM"/>
    </source>
</evidence>
<accession>A0ABR4J1G1</accession>
<dbReference type="Gene3D" id="1.20.5.170">
    <property type="match status" value="1"/>
</dbReference>
<keyword evidence="2" id="KW-1185">Reference proteome</keyword>
<dbReference type="SUPFAM" id="SSF57959">
    <property type="entry name" value="Leucine zipper domain"/>
    <property type="match status" value="1"/>
</dbReference>
<name>A0ABR4J1G1_9EURO</name>
<evidence type="ECO:0000313" key="1">
    <source>
        <dbReference type="EMBL" id="KAL2833809.1"/>
    </source>
</evidence>
<evidence type="ECO:0000313" key="2">
    <source>
        <dbReference type="Proteomes" id="UP001610335"/>
    </source>
</evidence>
<dbReference type="PANTHER" id="PTHR42070">
    <property type="entry name" value="FILAMENT ASSOCIATED PROTEIN, PUTATIVE (AFU_ORTHOLOGUE AFUA_8G06630)-RELATED"/>
    <property type="match status" value="1"/>
</dbReference>
<reference evidence="1 2" key="1">
    <citation type="submission" date="2024-07" db="EMBL/GenBank/DDBJ databases">
        <title>Section-level genome sequencing and comparative genomics of Aspergillus sections Usti and Cavernicolus.</title>
        <authorList>
            <consortium name="Lawrence Berkeley National Laboratory"/>
            <person name="Nybo J.L."/>
            <person name="Vesth T.C."/>
            <person name="Theobald S."/>
            <person name="Frisvad J.C."/>
            <person name="Larsen T.O."/>
            <person name="Kjaerboelling I."/>
            <person name="Rothschild-Mancinelli K."/>
            <person name="Lyhne E.K."/>
            <person name="Kogle M.E."/>
            <person name="Barry K."/>
            <person name="Clum A."/>
            <person name="Na H."/>
            <person name="Ledsgaard L."/>
            <person name="Lin J."/>
            <person name="Lipzen A."/>
            <person name="Kuo A."/>
            <person name="Riley R."/>
            <person name="Mondo S."/>
            <person name="LaButti K."/>
            <person name="Haridas S."/>
            <person name="Pangalinan J."/>
            <person name="Salamov A.A."/>
            <person name="Simmons B.A."/>
            <person name="Magnuson J.K."/>
            <person name="Chen J."/>
            <person name="Drula E."/>
            <person name="Henrissat B."/>
            <person name="Wiebenga A."/>
            <person name="Lubbers R.J."/>
            <person name="Gomes A.C."/>
            <person name="Makela M.R."/>
            <person name="Stajich J."/>
            <person name="Grigoriev I.V."/>
            <person name="Mortensen U.H."/>
            <person name="De vries R.P."/>
            <person name="Baker S.E."/>
            <person name="Andersen M.R."/>
        </authorList>
    </citation>
    <scope>NUCLEOTIDE SEQUENCE [LARGE SCALE GENOMIC DNA]</scope>
    <source>
        <strain evidence="1 2">CBS 600.67</strain>
    </source>
</reference>
<protein>
    <recommendedName>
        <fullName evidence="3">BZIP domain-containing protein</fullName>
    </recommendedName>
</protein>